<protein>
    <recommendedName>
        <fullName evidence="5">DUF4832 domain-containing protein</fullName>
    </recommendedName>
</protein>
<accession>A0A1H2T2C0</accession>
<reference evidence="3 4" key="1">
    <citation type="submission" date="2016-10" db="EMBL/GenBank/DDBJ databases">
        <authorList>
            <person name="Varghese N."/>
            <person name="Submissions S."/>
        </authorList>
    </citation>
    <scope>NUCLEOTIDE SEQUENCE [LARGE SCALE GENOMIC DNA]</scope>
    <source>
        <strain evidence="3 4">DSM 11449</strain>
    </source>
</reference>
<feature type="domain" description="DUF4874" evidence="2">
    <location>
        <begin position="49"/>
        <end position="215"/>
    </location>
</feature>
<proteinExistence type="predicted"/>
<evidence type="ECO:0000259" key="2">
    <source>
        <dbReference type="Pfam" id="PF16173"/>
    </source>
</evidence>
<dbReference type="Proteomes" id="UP000182771">
    <property type="component" value="Unassembled WGS sequence"/>
</dbReference>
<dbReference type="AlphaFoldDB" id="A0A1H2T2C0"/>
<dbReference type="Pfam" id="PF16173">
    <property type="entry name" value="DUF4874"/>
    <property type="match status" value="1"/>
</dbReference>
<keyword evidence="4" id="KW-1185">Reference proteome</keyword>
<evidence type="ECO:0008006" key="5">
    <source>
        <dbReference type="Google" id="ProtNLM"/>
    </source>
</evidence>
<feature type="domain" description="DUF4832" evidence="1">
    <location>
        <begin position="242"/>
        <end position="446"/>
    </location>
</feature>
<name>A0A1H2T2C0_9FLAO</name>
<dbReference type="EMBL" id="FNND01000002">
    <property type="protein sequence ID" value="SDW37855.1"/>
    <property type="molecule type" value="Genomic_DNA"/>
</dbReference>
<evidence type="ECO:0000259" key="1">
    <source>
        <dbReference type="Pfam" id="PF16116"/>
    </source>
</evidence>
<dbReference type="RefSeq" id="WP_016420339.1">
    <property type="nucleotide sequence ID" value="NZ_FNND01000002.1"/>
</dbReference>
<dbReference type="GeneID" id="85016160"/>
<comment type="caution">
    <text evidence="3">The sequence shown here is derived from an EMBL/GenBank/DDBJ whole genome shotgun (WGS) entry which is preliminary data.</text>
</comment>
<sequence length="483" mass="55863">MKPILLLPFCLLLFANCEKTNSEAAPSVPTDYDQMQIKQYIESQANILNPERGFYTHRGFSASKNEMLSASDIQKYREEGISLVFTIYYLKEFRDKPISEAFLELIRHNMRVLREEGNKAIVRFAYTSSREERPWDAPWEITQRHIAQLKPILQEYSDVICLMEAGFVGVWGEWYYTDNYVYKPKEEAYAPRARVLAALLDALPSDRMIAVRTPQAKLLTQGITPKDTLSLSTAFKGTPLARIAAHNDCFLADEDDRGTFANNLTYRNYWEAESKYTAMGGETCALSSLATCSHALAQFSQYHWSYLNRDYHQDVFKQWKGGKCLNEIQKRLGYRFSLMKGYFTKNPKIGSPYQIELLLKNTGWASPFNPRRVELLFISEEKPNEKYRIPLADDPRYWFAGKTNTLKTTFLLPRGMSKGKYTIFLNLPDPREPLSKRKEYSIQLANKDIWNSQKGYNKIQEVTLSEIGENNLRGIPSLEKFTE</sequence>
<dbReference type="Pfam" id="PF16116">
    <property type="entry name" value="DUF4832"/>
    <property type="match status" value="1"/>
</dbReference>
<dbReference type="InterPro" id="IPR032267">
    <property type="entry name" value="DUF4832"/>
</dbReference>
<dbReference type="InterPro" id="IPR032379">
    <property type="entry name" value="DUF4874"/>
</dbReference>
<evidence type="ECO:0000313" key="4">
    <source>
        <dbReference type="Proteomes" id="UP000182771"/>
    </source>
</evidence>
<evidence type="ECO:0000313" key="3">
    <source>
        <dbReference type="EMBL" id="SDW37855.1"/>
    </source>
</evidence>
<gene>
    <name evidence="3" type="ORF">SAMN05444420_10259</name>
</gene>
<organism evidence="3 4">
    <name type="scientific">Capnocytophaga granulosa</name>
    <dbReference type="NCBI Taxonomy" id="45242"/>
    <lineage>
        <taxon>Bacteria</taxon>
        <taxon>Pseudomonadati</taxon>
        <taxon>Bacteroidota</taxon>
        <taxon>Flavobacteriia</taxon>
        <taxon>Flavobacteriales</taxon>
        <taxon>Flavobacteriaceae</taxon>
        <taxon>Capnocytophaga</taxon>
    </lineage>
</organism>